<evidence type="ECO:0000313" key="1">
    <source>
        <dbReference type="EMBL" id="MXO98968.1"/>
    </source>
</evidence>
<organism evidence="1 2">
    <name type="scientific">Croceibacterium xixiisoli</name>
    <dbReference type="NCBI Taxonomy" id="1476466"/>
    <lineage>
        <taxon>Bacteria</taxon>
        <taxon>Pseudomonadati</taxon>
        <taxon>Pseudomonadota</taxon>
        <taxon>Alphaproteobacteria</taxon>
        <taxon>Sphingomonadales</taxon>
        <taxon>Erythrobacteraceae</taxon>
        <taxon>Croceibacterium</taxon>
    </lineage>
</organism>
<dbReference type="InterPro" id="IPR012337">
    <property type="entry name" value="RNaseH-like_sf"/>
</dbReference>
<comment type="caution">
    <text evidence="1">The sequence shown here is derived from an EMBL/GenBank/DDBJ whole genome shotgun (WGS) entry which is preliminary data.</text>
</comment>
<gene>
    <name evidence="1" type="ORF">GRI97_08200</name>
</gene>
<sequence>MAILALDLSKSNTGWAVWKPGWEAARYGSWRLGSEFTSDGQVFCKLHQQMTDLWKVMPFASIYFEQAILPANLSGATNIRALSLASGLAAHVESFANAMRCQATAINVSTWRKDFIGTDLVKDANAKARAKRKAEGKGSARDELKRLTIERCRQLGFSPRKDDEADALGILDYSLGFHEQITPPWRAQEVLRPMLGGAA</sequence>
<dbReference type="GO" id="GO:0003676">
    <property type="term" value="F:nucleic acid binding"/>
    <property type="evidence" value="ECO:0007669"/>
    <property type="project" value="InterPro"/>
</dbReference>
<dbReference type="SUPFAM" id="SSF53098">
    <property type="entry name" value="Ribonuclease H-like"/>
    <property type="match status" value="1"/>
</dbReference>
<dbReference type="EMBL" id="WTYJ01000001">
    <property type="protein sequence ID" value="MXO98968.1"/>
    <property type="molecule type" value="Genomic_DNA"/>
</dbReference>
<dbReference type="Gene3D" id="3.30.420.10">
    <property type="entry name" value="Ribonuclease H-like superfamily/Ribonuclease H"/>
    <property type="match status" value="1"/>
</dbReference>
<proteinExistence type="predicted"/>
<name>A0A6I4TWI8_9SPHN</name>
<dbReference type="OrthoDB" id="2990050at2"/>
<protein>
    <submittedName>
        <fullName evidence="1">Uncharacterized protein</fullName>
    </submittedName>
</protein>
<evidence type="ECO:0000313" key="2">
    <source>
        <dbReference type="Proteomes" id="UP000469430"/>
    </source>
</evidence>
<accession>A0A6I4TWI8</accession>
<dbReference type="RefSeq" id="WP_161390556.1">
    <property type="nucleotide sequence ID" value="NZ_JBHSCP010000001.1"/>
</dbReference>
<dbReference type="AlphaFoldDB" id="A0A6I4TWI8"/>
<dbReference type="InterPro" id="IPR036397">
    <property type="entry name" value="RNaseH_sf"/>
</dbReference>
<dbReference type="Proteomes" id="UP000469430">
    <property type="component" value="Unassembled WGS sequence"/>
</dbReference>
<reference evidence="1 2" key="1">
    <citation type="submission" date="2019-12" db="EMBL/GenBank/DDBJ databases">
        <title>Genomic-based taxomic classification of the family Erythrobacteraceae.</title>
        <authorList>
            <person name="Xu L."/>
        </authorList>
    </citation>
    <scope>NUCLEOTIDE SEQUENCE [LARGE SCALE GENOMIC DNA]</scope>
    <source>
        <strain evidence="1 2">S36</strain>
    </source>
</reference>
<keyword evidence="2" id="KW-1185">Reference proteome</keyword>